<name>A0ABS5BQ82_9BACT</name>
<organism evidence="1 2">
    <name type="scientific">Gemmata palustris</name>
    <dbReference type="NCBI Taxonomy" id="2822762"/>
    <lineage>
        <taxon>Bacteria</taxon>
        <taxon>Pseudomonadati</taxon>
        <taxon>Planctomycetota</taxon>
        <taxon>Planctomycetia</taxon>
        <taxon>Gemmatales</taxon>
        <taxon>Gemmataceae</taxon>
        <taxon>Gemmata</taxon>
    </lineage>
</organism>
<dbReference type="InterPro" id="IPR011466">
    <property type="entry name" value="DUF1572"/>
</dbReference>
<evidence type="ECO:0000313" key="2">
    <source>
        <dbReference type="Proteomes" id="UP000676565"/>
    </source>
</evidence>
<gene>
    <name evidence="1" type="ORF">J8F10_11135</name>
</gene>
<evidence type="ECO:0000313" key="1">
    <source>
        <dbReference type="EMBL" id="MBP3955838.1"/>
    </source>
</evidence>
<proteinExistence type="predicted"/>
<accession>A0ABS5BQ82</accession>
<dbReference type="SUPFAM" id="SSF109854">
    <property type="entry name" value="DinB/YfiT-like putative metalloenzymes"/>
    <property type="match status" value="1"/>
</dbReference>
<protein>
    <submittedName>
        <fullName evidence="1">DUF1572 family protein</fullName>
    </submittedName>
</protein>
<dbReference type="Gene3D" id="1.20.120.450">
    <property type="entry name" value="dinb family like domain"/>
    <property type="match status" value="1"/>
</dbReference>
<dbReference type="RefSeq" id="WP_210653897.1">
    <property type="nucleotide sequence ID" value="NZ_JAGKQQ010000001.1"/>
</dbReference>
<dbReference type="Pfam" id="PF07609">
    <property type="entry name" value="DUF1572"/>
    <property type="match status" value="1"/>
</dbReference>
<sequence length="162" mass="17576">MAGDLRSALNHAVCDELDAALSRIVHCVNQLTDAQVWWRPPDGTNAIGNLVLHLTGNIQQIIANNLTGAPDTRDRPAEFAARDVVPKAELLHRLTAAVAAAKAAVVSAPDEQLTSMRRVNAYDWTGIQAVVRSVAHFRGHTQEIIHTTRTVLGADYQFAGPR</sequence>
<dbReference type="InterPro" id="IPR034660">
    <property type="entry name" value="DinB/YfiT-like"/>
</dbReference>
<dbReference type="Proteomes" id="UP000676565">
    <property type="component" value="Unassembled WGS sequence"/>
</dbReference>
<comment type="caution">
    <text evidence="1">The sequence shown here is derived from an EMBL/GenBank/DDBJ whole genome shotgun (WGS) entry which is preliminary data.</text>
</comment>
<dbReference type="EMBL" id="JAGKQQ010000001">
    <property type="protein sequence ID" value="MBP3955838.1"/>
    <property type="molecule type" value="Genomic_DNA"/>
</dbReference>
<reference evidence="1 2" key="1">
    <citation type="submission" date="2021-04" db="EMBL/GenBank/DDBJ databases">
        <authorList>
            <person name="Ivanova A."/>
        </authorList>
    </citation>
    <scope>NUCLEOTIDE SEQUENCE [LARGE SCALE GENOMIC DNA]</scope>
    <source>
        <strain evidence="1 2">G18</strain>
    </source>
</reference>
<keyword evidence="2" id="KW-1185">Reference proteome</keyword>